<dbReference type="InterPro" id="IPR032710">
    <property type="entry name" value="NTF2-like_dom_sf"/>
</dbReference>
<accession>A0A9Q4AYU4</accession>
<dbReference type="SUPFAM" id="SSF54427">
    <property type="entry name" value="NTF2-like"/>
    <property type="match status" value="1"/>
</dbReference>
<keyword evidence="3" id="KW-1185">Reference proteome</keyword>
<dbReference type="Proteomes" id="UP001057753">
    <property type="component" value="Unassembled WGS sequence"/>
</dbReference>
<comment type="caution">
    <text evidence="2">The sequence shown here is derived from an EMBL/GenBank/DDBJ whole genome shotgun (WGS) entry which is preliminary data.</text>
</comment>
<dbReference type="EMBL" id="JABXYM010000001">
    <property type="protein sequence ID" value="MCR6095174.1"/>
    <property type="molecule type" value="Genomic_DNA"/>
</dbReference>
<protein>
    <submittedName>
        <fullName evidence="2">Nuclear transport factor 2 family protein</fullName>
    </submittedName>
</protein>
<evidence type="ECO:0000313" key="3">
    <source>
        <dbReference type="Proteomes" id="UP001057753"/>
    </source>
</evidence>
<dbReference type="Pfam" id="PF13474">
    <property type="entry name" value="SnoaL_3"/>
    <property type="match status" value="1"/>
</dbReference>
<gene>
    <name evidence="2" type="ORF">HXA33_01250</name>
</gene>
<sequence length="122" mass="14046">MTYQSALKTYIEATNSHQFEKVAHVLHPEALYWFTDETCATHDAIQHYFEQAWEKVKDEVYEAVDVTWLTATDTTAVCTYTYKYKGYVEGRFVTGSGRATNVFVVDENGAWKLIHEHLSSLP</sequence>
<reference evidence="2" key="1">
    <citation type="submission" date="2020-06" db="EMBL/GenBank/DDBJ databases">
        <title>Insight into the genomes of haloalkaliphilic bacilli from Kenyan soda lakes.</title>
        <authorList>
            <person name="Mwirichia R."/>
            <person name="Villamizar G.C."/>
            <person name="Poehlein A."/>
            <person name="Mugweru J."/>
            <person name="Kipnyargis A."/>
            <person name="Kiplimo D."/>
            <person name="Orwa P."/>
            <person name="Daniel R."/>
        </authorList>
    </citation>
    <scope>NUCLEOTIDE SEQUENCE</scope>
    <source>
        <strain evidence="2">B1096_S55</strain>
    </source>
</reference>
<dbReference type="RefSeq" id="WP_078579216.1">
    <property type="nucleotide sequence ID" value="NZ_JABXYM010000001.1"/>
</dbReference>
<dbReference type="OrthoDB" id="9152983at2"/>
<proteinExistence type="predicted"/>
<dbReference type="Gene3D" id="3.10.450.50">
    <property type="match status" value="1"/>
</dbReference>
<name>A0A9Q4AYU4_SALAG</name>
<feature type="domain" description="SnoaL-like" evidence="1">
    <location>
        <begin position="5"/>
        <end position="120"/>
    </location>
</feature>
<evidence type="ECO:0000259" key="1">
    <source>
        <dbReference type="Pfam" id="PF13474"/>
    </source>
</evidence>
<evidence type="ECO:0000313" key="2">
    <source>
        <dbReference type="EMBL" id="MCR6095174.1"/>
    </source>
</evidence>
<organism evidence="2 3">
    <name type="scientific">Salipaludibacillus agaradhaerens</name>
    <name type="common">Bacillus agaradhaerens</name>
    <dbReference type="NCBI Taxonomy" id="76935"/>
    <lineage>
        <taxon>Bacteria</taxon>
        <taxon>Bacillati</taxon>
        <taxon>Bacillota</taxon>
        <taxon>Bacilli</taxon>
        <taxon>Bacillales</taxon>
        <taxon>Bacillaceae</taxon>
    </lineage>
</organism>
<dbReference type="AlphaFoldDB" id="A0A9Q4AYU4"/>
<dbReference type="InterPro" id="IPR037401">
    <property type="entry name" value="SnoaL-like"/>
</dbReference>